<dbReference type="PANTHER" id="PTHR11091">
    <property type="entry name" value="OXIDOREDUCTASE-RELATED"/>
    <property type="match status" value="1"/>
</dbReference>
<dbReference type="Proteomes" id="UP000322918">
    <property type="component" value="Unassembled WGS sequence"/>
</dbReference>
<dbReference type="GO" id="GO:0047559">
    <property type="term" value="F:3-dehydro-L-gulonate 2-dehydrogenase activity"/>
    <property type="evidence" value="ECO:0007669"/>
    <property type="project" value="UniProtKB-EC"/>
</dbReference>
<comment type="caution">
    <text evidence="2">The sequence shown here is derived from an EMBL/GenBank/DDBJ whole genome shotgun (WGS) entry which is preliminary data.</text>
</comment>
<dbReference type="OrthoDB" id="9769447at2"/>
<dbReference type="InterPro" id="IPR043143">
    <property type="entry name" value="Mal/L-sulf/L-lact_DH-like_NADP"/>
</dbReference>
<dbReference type="EMBL" id="VWNE01000020">
    <property type="protein sequence ID" value="KAA8481924.1"/>
    <property type="molecule type" value="Genomic_DNA"/>
</dbReference>
<accession>A0A5M9H9J1</accession>
<keyword evidence="1 2" id="KW-0560">Oxidoreductase</keyword>
<evidence type="ECO:0000313" key="2">
    <source>
        <dbReference type="EMBL" id="KAA8481924.1"/>
    </source>
</evidence>
<dbReference type="Gene3D" id="1.10.1530.10">
    <property type="match status" value="1"/>
</dbReference>
<protein>
    <submittedName>
        <fullName evidence="2">3-dehydro-L-gulonate 2-dehydrogenase</fullName>
        <ecNumber evidence="2">1.1.1.130</ecNumber>
    </submittedName>
</protein>
<name>A0A5M9H9J1_9SPHI</name>
<keyword evidence="3" id="KW-1185">Reference proteome</keyword>
<dbReference type="NCBIfam" id="NF009750">
    <property type="entry name" value="PRK13260.1"/>
    <property type="match status" value="1"/>
</dbReference>
<gene>
    <name evidence="2" type="ORF">F1649_13500</name>
</gene>
<dbReference type="Pfam" id="PF02615">
    <property type="entry name" value="Ldh_2"/>
    <property type="match status" value="1"/>
</dbReference>
<dbReference type="InterPro" id="IPR003767">
    <property type="entry name" value="Malate/L-lactate_DH-like"/>
</dbReference>
<reference evidence="2 3" key="1">
    <citation type="submission" date="2019-09" db="EMBL/GenBank/DDBJ databases">
        <title>Pararcticibacter amylolyticus gen. nov., sp. nov., isolated from a rottenly hemp rope, and reclassification of Pedobacter tournemirensis as Pararcticibacter tournemirensis comb. nov.</title>
        <authorList>
            <person name="Cai Y."/>
        </authorList>
    </citation>
    <scope>NUCLEOTIDE SEQUENCE [LARGE SCALE GENOMIC DNA]</scope>
    <source>
        <strain evidence="2 3">TF5-37.2-LB10</strain>
    </source>
</reference>
<evidence type="ECO:0000313" key="3">
    <source>
        <dbReference type="Proteomes" id="UP000322918"/>
    </source>
</evidence>
<dbReference type="InterPro" id="IPR036111">
    <property type="entry name" value="Mal/L-sulfo/L-lacto_DH-like_sf"/>
</dbReference>
<sequence>MRVTFRELKNEFKRVLISLSFTEAKAELCAEVFAANSLDGVYSHGLNRFPVFAQYVREGLVRPDAEPELAAGKGLIETWEGNLAPGMYNARICMDRAITLAKENGLGCVSLRNTNHWMRGGTYGWQAADAGCIGICTTNTTANMPPWGGVEPRLGNNPLVIAIPHNDGHVVLDMAISQFSFGKLQEYEFNGEQLPVPGGYDEKGSLSTDPAAISRSMRALPVGFWKGSGLSLVLDVLLTALSGGRSVRDISTDKKETGVTQLFLCLHREDLHADLIREILDYTKTSAPVEPEGAIYYPGEQTLKTRRDNEKNGIPVNEEIWNRVLAM</sequence>
<evidence type="ECO:0000256" key="1">
    <source>
        <dbReference type="ARBA" id="ARBA00023002"/>
    </source>
</evidence>
<organism evidence="2 3">
    <name type="scientific">Arcticibacter tournemirensis</name>
    <dbReference type="NCBI Taxonomy" id="699437"/>
    <lineage>
        <taxon>Bacteria</taxon>
        <taxon>Pseudomonadati</taxon>
        <taxon>Bacteroidota</taxon>
        <taxon>Sphingobacteriia</taxon>
        <taxon>Sphingobacteriales</taxon>
        <taxon>Sphingobacteriaceae</taxon>
        <taxon>Arcticibacter</taxon>
    </lineage>
</organism>
<dbReference type="InterPro" id="IPR043144">
    <property type="entry name" value="Mal/L-sulf/L-lact_DH-like_ah"/>
</dbReference>
<proteinExistence type="predicted"/>
<dbReference type="RefSeq" id="WP_141816204.1">
    <property type="nucleotide sequence ID" value="NZ_VFPL01000001.1"/>
</dbReference>
<dbReference type="AlphaFoldDB" id="A0A5M9H9J1"/>
<dbReference type="SUPFAM" id="SSF89733">
    <property type="entry name" value="L-sulfolactate dehydrogenase-like"/>
    <property type="match status" value="1"/>
</dbReference>
<dbReference type="Gene3D" id="3.30.1370.60">
    <property type="entry name" value="Hypothetical oxidoreductase yiak, domain 2"/>
    <property type="match status" value="1"/>
</dbReference>
<dbReference type="EC" id="1.1.1.130" evidence="2"/>
<dbReference type="PANTHER" id="PTHR11091:SF3">
    <property type="entry name" value="2,3-DIKETO-L-GULONATE REDUCTASE"/>
    <property type="match status" value="1"/>
</dbReference>